<dbReference type="Pfam" id="PF22528">
    <property type="entry name" value="PRMT_C"/>
    <property type="match status" value="1"/>
</dbReference>
<sequence length="347" mass="39184">MEATRACTKLQLLLMSEEEDPGEVQVEIQDQPSAQAQASDDYFHSYSDLSVHELMLRDQPRLTAYSDCIEKNAHLFQSKVVLDVGCGTGILSLFAARAGARKVYAVEASEMHKKAETLIKENGYSDTIEIIHDVVENVKLPEKVDVIISEWMGFYLLHESMLASVIDARERLLKEGGIVIPSTGKIYICPVAMEHFRKQHVDYWKAYHGFDFSSIGDEIMTAKMSTPFVEQISSSELLSRPQEFTNIDFNKVETAELVSLTGDFSFEVERTAQMAGFAFWFDCDFTLESSFPIILDTSPSSEPTHWKQTTVFLGVFADVQKGEQVEVKVTMQQDDMNPRHYSISIQS</sequence>
<dbReference type="SUPFAM" id="SSF53335">
    <property type="entry name" value="S-adenosyl-L-methionine-dependent methyltransferases"/>
    <property type="match status" value="1"/>
</dbReference>
<evidence type="ECO:0000256" key="2">
    <source>
        <dbReference type="ARBA" id="ARBA00022679"/>
    </source>
</evidence>
<gene>
    <name evidence="7" type="ORF">HPHI1048_LOCUS13926</name>
</gene>
<accession>A0A7S0HMX5</accession>
<dbReference type="GO" id="GO:0016274">
    <property type="term" value="F:protein-arginine N-methyltransferase activity"/>
    <property type="evidence" value="ECO:0007669"/>
    <property type="project" value="InterPro"/>
</dbReference>
<keyword evidence="1 4" id="KW-0489">Methyltransferase</keyword>
<keyword evidence="2 4" id="KW-0808">Transferase</keyword>
<name>A0A7S0HMX5_9CRYP</name>
<dbReference type="Gene3D" id="3.40.50.150">
    <property type="entry name" value="Vaccinia Virus protein VP39"/>
    <property type="match status" value="1"/>
</dbReference>
<dbReference type="FunFam" id="3.40.50.150:FF:000016">
    <property type="entry name" value="Protein arginine N-methyltransferase 6"/>
    <property type="match status" value="1"/>
</dbReference>
<dbReference type="InterPro" id="IPR025799">
    <property type="entry name" value="Arg_MeTrfase"/>
</dbReference>
<evidence type="ECO:0000259" key="6">
    <source>
        <dbReference type="Pfam" id="PF22528"/>
    </source>
</evidence>
<dbReference type="PROSITE" id="PS51678">
    <property type="entry name" value="SAM_MT_PRMT"/>
    <property type="match status" value="1"/>
</dbReference>
<protein>
    <recommendedName>
        <fullName evidence="8">Methyltransferase domain-containing protein</fullName>
    </recommendedName>
</protein>
<dbReference type="CDD" id="cd02440">
    <property type="entry name" value="AdoMet_MTases"/>
    <property type="match status" value="1"/>
</dbReference>
<proteinExistence type="predicted"/>
<dbReference type="Gene3D" id="2.70.160.11">
    <property type="entry name" value="Hnrnp arginine n-methyltransferase1"/>
    <property type="match status" value="1"/>
</dbReference>
<dbReference type="InterPro" id="IPR029063">
    <property type="entry name" value="SAM-dependent_MTases_sf"/>
</dbReference>
<feature type="domain" description="Methyltransferase" evidence="5">
    <location>
        <begin position="81"/>
        <end position="177"/>
    </location>
</feature>
<evidence type="ECO:0000313" key="7">
    <source>
        <dbReference type="EMBL" id="CAD8490478.1"/>
    </source>
</evidence>
<organism evidence="7">
    <name type="scientific">Hanusia phi</name>
    <dbReference type="NCBI Taxonomy" id="3032"/>
    <lineage>
        <taxon>Eukaryota</taxon>
        <taxon>Cryptophyceae</taxon>
        <taxon>Pyrenomonadales</taxon>
        <taxon>Geminigeraceae</taxon>
        <taxon>Hanusia</taxon>
    </lineage>
</organism>
<feature type="domain" description="Protein arginine N-methyltransferase" evidence="6">
    <location>
        <begin position="184"/>
        <end position="346"/>
    </location>
</feature>
<evidence type="ECO:0008006" key="8">
    <source>
        <dbReference type="Google" id="ProtNLM"/>
    </source>
</evidence>
<dbReference type="EMBL" id="HBEO01020574">
    <property type="protein sequence ID" value="CAD8490478.1"/>
    <property type="molecule type" value="Transcribed_RNA"/>
</dbReference>
<dbReference type="PANTHER" id="PTHR11006:SF4">
    <property type="entry name" value="PROTEIN ARGININE N-METHYLTRANSFERASE 7"/>
    <property type="match status" value="1"/>
</dbReference>
<dbReference type="GO" id="GO:0042054">
    <property type="term" value="F:histone methyltransferase activity"/>
    <property type="evidence" value="ECO:0007669"/>
    <property type="project" value="TreeGrafter"/>
</dbReference>
<evidence type="ECO:0000256" key="1">
    <source>
        <dbReference type="ARBA" id="ARBA00022603"/>
    </source>
</evidence>
<keyword evidence="3 4" id="KW-0949">S-adenosyl-L-methionine</keyword>
<evidence type="ECO:0000259" key="5">
    <source>
        <dbReference type="Pfam" id="PF13649"/>
    </source>
</evidence>
<evidence type="ECO:0000256" key="3">
    <source>
        <dbReference type="ARBA" id="ARBA00022691"/>
    </source>
</evidence>
<dbReference type="GO" id="GO:0032259">
    <property type="term" value="P:methylation"/>
    <property type="evidence" value="ECO:0007669"/>
    <property type="project" value="UniProtKB-KW"/>
</dbReference>
<dbReference type="InterPro" id="IPR041698">
    <property type="entry name" value="Methyltransf_25"/>
</dbReference>
<reference evidence="7" key="1">
    <citation type="submission" date="2021-01" db="EMBL/GenBank/DDBJ databases">
        <authorList>
            <person name="Corre E."/>
            <person name="Pelletier E."/>
            <person name="Niang G."/>
            <person name="Scheremetjew M."/>
            <person name="Finn R."/>
            <person name="Kale V."/>
            <person name="Holt S."/>
            <person name="Cochrane G."/>
            <person name="Meng A."/>
            <person name="Brown T."/>
            <person name="Cohen L."/>
        </authorList>
    </citation>
    <scope>NUCLEOTIDE SEQUENCE</scope>
    <source>
        <strain evidence="7">CCMP325</strain>
    </source>
</reference>
<dbReference type="PANTHER" id="PTHR11006">
    <property type="entry name" value="PROTEIN ARGININE N-METHYLTRANSFERASE"/>
    <property type="match status" value="1"/>
</dbReference>
<evidence type="ECO:0000256" key="4">
    <source>
        <dbReference type="PROSITE-ProRule" id="PRU01015"/>
    </source>
</evidence>
<dbReference type="InterPro" id="IPR055135">
    <property type="entry name" value="PRMT_dom"/>
</dbReference>
<dbReference type="Pfam" id="PF13649">
    <property type="entry name" value="Methyltransf_25"/>
    <property type="match status" value="1"/>
</dbReference>
<dbReference type="AlphaFoldDB" id="A0A7S0HMX5"/>